<dbReference type="PANTHER" id="PTHR34384:SF6">
    <property type="entry name" value="STAPHYLOFERRIN B SYNTHASE"/>
    <property type="match status" value="1"/>
</dbReference>
<feature type="domain" description="Aerobactin siderophore biosynthesis IucA/IucC-like C-terminal" evidence="4">
    <location>
        <begin position="474"/>
        <end position="625"/>
    </location>
</feature>
<evidence type="ECO:0000313" key="6">
    <source>
        <dbReference type="Proteomes" id="UP000677918"/>
    </source>
</evidence>
<dbReference type="Proteomes" id="UP000677918">
    <property type="component" value="Unassembled WGS sequence"/>
</dbReference>
<sequence>MTAFMQELFALTTSPIAREVRRRVSRQLVEALLHERIVQAEEATAAEEAMFAAAWAAVSLPQAASAGSGALANTGDFCAGTEGVAACRDAIGAGVSGFQREAGANRTWKLIGRNEQNERVVYACRGRWMLGFGRFRLTADPLLRAHDGLFEEVSSISGLVRELLTHLPGTDAHKLAAFTHELEQTWLHDAFLRLQRARGTETRLAADQLAYDELEGELAHGHPYHPSYKSRIGFTLEDQVRYAPDLLPTFSLLWVGVHRDWVHVGHSAGLRYERLLEKELGGELARLKEKIPAAEREKYVLMPVHPWQWREVIAKHYFPYMQAGIVIPLGEGQDRYRPQASIRTLSNVTDSGKCQVKTSLSIMNTSAKRIIQPYHAKDAPAISDWLHELLQADAFLKETCGLILLREQAGVSFRYDRLPAPLAERLHGSLGALWRESLAAHAGEGEQALPYTAVSERREDVPYLVSWHRQYGVERWFRQLLRVTLHPLLHLLYAYGVGVEAHAQNMVLIHRGGWPVRAALRDLPGGIRCLSACPAYPALPELTDSSYLSTEVAEHVRDYWADAILHIHLYEWALLLHEHYGLDEGVFWMWTAETIQDYQEQFPEHEAAYVRFDLFAEQVEVGELAARKVYGEDGERDQYASNPLHAAKMALAVKEVRA</sequence>
<comment type="similarity">
    <text evidence="2">Belongs to the IucA/IucC family.</text>
</comment>
<dbReference type="Gene3D" id="6.10.250.3370">
    <property type="match status" value="1"/>
</dbReference>
<dbReference type="InterPro" id="IPR022770">
    <property type="entry name" value="IucA/IucC-like_C"/>
</dbReference>
<dbReference type="PANTHER" id="PTHR34384">
    <property type="entry name" value="L-2,3-DIAMINOPROPANOATE--CITRATE LIGASE"/>
    <property type="match status" value="1"/>
</dbReference>
<evidence type="ECO:0000259" key="3">
    <source>
        <dbReference type="Pfam" id="PF04183"/>
    </source>
</evidence>
<dbReference type="InterPro" id="IPR037455">
    <property type="entry name" value="LucA/IucC-like"/>
</dbReference>
<evidence type="ECO:0000256" key="1">
    <source>
        <dbReference type="ARBA" id="ARBA00004924"/>
    </source>
</evidence>
<organism evidence="5 6">
    <name type="scientific">Xylanibacillus composti</name>
    <dbReference type="NCBI Taxonomy" id="1572762"/>
    <lineage>
        <taxon>Bacteria</taxon>
        <taxon>Bacillati</taxon>
        <taxon>Bacillota</taxon>
        <taxon>Bacilli</taxon>
        <taxon>Bacillales</taxon>
        <taxon>Paenibacillaceae</taxon>
        <taxon>Xylanibacillus</taxon>
    </lineage>
</organism>
<dbReference type="Gene3D" id="1.10.510.40">
    <property type="match status" value="1"/>
</dbReference>
<feature type="domain" description="Aerobactin siderophore biosynthesis IucA/IucC N-terminal" evidence="3">
    <location>
        <begin position="211"/>
        <end position="454"/>
    </location>
</feature>
<proteinExistence type="inferred from homology"/>
<dbReference type="Pfam" id="PF06276">
    <property type="entry name" value="FhuF"/>
    <property type="match status" value="1"/>
</dbReference>
<dbReference type="RefSeq" id="WP_213410483.1">
    <property type="nucleotide sequence ID" value="NZ_BOVK01000007.1"/>
</dbReference>
<comment type="pathway">
    <text evidence="1">Siderophore biosynthesis.</text>
</comment>
<keyword evidence="6" id="KW-1185">Reference proteome</keyword>
<dbReference type="GO" id="GO:0016881">
    <property type="term" value="F:acid-amino acid ligase activity"/>
    <property type="evidence" value="ECO:0007669"/>
    <property type="project" value="UniProtKB-ARBA"/>
</dbReference>
<gene>
    <name evidence="5" type="ORF">XYCOK13_06610</name>
</gene>
<dbReference type="InterPro" id="IPR007310">
    <property type="entry name" value="Aerobactin_biosyn_IucA/IucC_N"/>
</dbReference>
<evidence type="ECO:0000256" key="2">
    <source>
        <dbReference type="ARBA" id="ARBA00007832"/>
    </source>
</evidence>
<dbReference type="AlphaFoldDB" id="A0A8J4M1H0"/>
<name>A0A8J4M1H0_9BACL</name>
<comment type="caution">
    <text evidence="5">The sequence shown here is derived from an EMBL/GenBank/DDBJ whole genome shotgun (WGS) entry which is preliminary data.</text>
</comment>
<dbReference type="Pfam" id="PF04183">
    <property type="entry name" value="IucA_IucC"/>
    <property type="match status" value="1"/>
</dbReference>
<evidence type="ECO:0000313" key="5">
    <source>
        <dbReference type="EMBL" id="GIQ67837.1"/>
    </source>
</evidence>
<dbReference type="GO" id="GO:0019290">
    <property type="term" value="P:siderophore biosynthetic process"/>
    <property type="evidence" value="ECO:0007669"/>
    <property type="project" value="InterPro"/>
</dbReference>
<accession>A0A8J4M1H0</accession>
<evidence type="ECO:0000259" key="4">
    <source>
        <dbReference type="Pfam" id="PF06276"/>
    </source>
</evidence>
<dbReference type="EMBL" id="BOVK01000007">
    <property type="protein sequence ID" value="GIQ67837.1"/>
    <property type="molecule type" value="Genomic_DNA"/>
</dbReference>
<reference evidence="5" key="1">
    <citation type="submission" date="2021-04" db="EMBL/GenBank/DDBJ databases">
        <title>Draft genome sequence of Xylanibacillus composti strain K13.</title>
        <authorList>
            <person name="Uke A."/>
            <person name="Chhe C."/>
            <person name="Baramee S."/>
            <person name="Kosugi A."/>
        </authorList>
    </citation>
    <scope>NUCLEOTIDE SEQUENCE</scope>
    <source>
        <strain evidence="5">K13</strain>
    </source>
</reference>
<protein>
    <submittedName>
        <fullName evidence="5">Siderophore biosynthesis protein IucA</fullName>
    </submittedName>
</protein>